<reference evidence="4" key="2">
    <citation type="submission" date="2017-08" db="EMBL/GenBank/DDBJ databases">
        <authorList>
            <person name="Varghese N."/>
            <person name="Submissions S."/>
        </authorList>
    </citation>
    <scope>NUCLEOTIDE SEQUENCE [LARGE SCALE GENOMIC DNA]</scope>
    <source>
        <strain evidence="4">USBA17B2</strain>
    </source>
</reference>
<dbReference type="AlphaFoldDB" id="A0A285VW54"/>
<feature type="compositionally biased region" description="Basic residues" evidence="1">
    <location>
        <begin position="197"/>
        <end position="207"/>
    </location>
</feature>
<dbReference type="EMBL" id="OBQK01000020">
    <property type="protein sequence ID" value="SOC58020.1"/>
    <property type="molecule type" value="Genomic_DNA"/>
</dbReference>
<name>A0A285VW54_9MICO</name>
<feature type="region of interest" description="Disordered" evidence="1">
    <location>
        <begin position="166"/>
        <end position="207"/>
    </location>
</feature>
<evidence type="ECO:0000313" key="4">
    <source>
        <dbReference type="Proteomes" id="UP000219688"/>
    </source>
</evidence>
<dbReference type="Proteomes" id="UP000219688">
    <property type="component" value="Unassembled WGS sequence"/>
</dbReference>
<sequence length="207" mass="22983">MARVQAEFAGQERLFVNFPRGVQIDHSDTVSSPFLLLIERREPGRPPETVFVAKHARARSHAPLLQVDAPVIWAKVVHDTYVSNIVNDRQVDPVVVRERFDLDLDMTAPSPAVACAARRSPTPAGWASCGCGTRGSWPKRAEAAAVTTRGRRLWPQDSGEPFAARVKLSTNNLRRRRRPLRTQGEGERPGSLLRPIAGRRRGKGADR</sequence>
<proteinExistence type="predicted"/>
<protein>
    <submittedName>
        <fullName evidence="2">Uncharacterized protein</fullName>
    </submittedName>
</protein>
<organism evidence="2 4">
    <name type="scientific">Ornithinimicrobium cerasi</name>
    <dbReference type="NCBI Taxonomy" id="2248773"/>
    <lineage>
        <taxon>Bacteria</taxon>
        <taxon>Bacillati</taxon>
        <taxon>Actinomycetota</taxon>
        <taxon>Actinomycetes</taxon>
        <taxon>Micrococcales</taxon>
        <taxon>Ornithinimicrobiaceae</taxon>
        <taxon>Ornithinimicrobium</taxon>
    </lineage>
</organism>
<evidence type="ECO:0000313" key="2">
    <source>
        <dbReference type="EMBL" id="SOC57818.1"/>
    </source>
</evidence>
<evidence type="ECO:0000256" key="1">
    <source>
        <dbReference type="SAM" id="MobiDB-lite"/>
    </source>
</evidence>
<gene>
    <name evidence="2" type="ORF">SAMN05421879_11714</name>
    <name evidence="3" type="ORF">SAMN05421879_12023</name>
</gene>
<keyword evidence="4" id="KW-1185">Reference proteome</keyword>
<dbReference type="EMBL" id="OBQK01000017">
    <property type="protein sequence ID" value="SOC57818.1"/>
    <property type="molecule type" value="Genomic_DNA"/>
</dbReference>
<evidence type="ECO:0000313" key="3">
    <source>
        <dbReference type="EMBL" id="SOC58020.1"/>
    </source>
</evidence>
<accession>A0A285VW54</accession>
<reference evidence="2" key="1">
    <citation type="submission" date="2017-08" db="EMBL/GenBank/DDBJ databases">
        <authorList>
            <person name="de Groot N.N."/>
        </authorList>
    </citation>
    <scope>NUCLEOTIDE SEQUENCE [LARGE SCALE GENOMIC DNA]</scope>
    <source>
        <strain evidence="2">USBA17B2</strain>
    </source>
</reference>